<evidence type="ECO:0000256" key="1">
    <source>
        <dbReference type="SAM" id="MobiDB-lite"/>
    </source>
</evidence>
<comment type="caution">
    <text evidence="2">The sequence shown here is derived from an EMBL/GenBank/DDBJ whole genome shotgun (WGS) entry which is preliminary data.</text>
</comment>
<dbReference type="RefSeq" id="WP_223674608.1">
    <property type="nucleotide sequence ID" value="NZ_JAINZW010000001.1"/>
</dbReference>
<keyword evidence="3" id="KW-1185">Reference proteome</keyword>
<protein>
    <submittedName>
        <fullName evidence="2">Uncharacterized protein</fullName>
    </submittedName>
</protein>
<evidence type="ECO:0000313" key="2">
    <source>
        <dbReference type="EMBL" id="MBZ4038421.1"/>
    </source>
</evidence>
<dbReference type="Proteomes" id="UP001430954">
    <property type="component" value="Unassembled WGS sequence"/>
</dbReference>
<name>A0ABS7T3H5_9GAMM</name>
<organism evidence="2 3">
    <name type="scientific">Novilysobacter selenitireducens</name>
    <dbReference type="NCBI Taxonomy" id="2872639"/>
    <lineage>
        <taxon>Bacteria</taxon>
        <taxon>Pseudomonadati</taxon>
        <taxon>Pseudomonadota</taxon>
        <taxon>Gammaproteobacteria</taxon>
        <taxon>Lysobacterales</taxon>
        <taxon>Lysobacteraceae</taxon>
        <taxon>Novilysobacter</taxon>
    </lineage>
</organism>
<evidence type="ECO:0000313" key="3">
    <source>
        <dbReference type="Proteomes" id="UP001430954"/>
    </source>
</evidence>
<feature type="region of interest" description="Disordered" evidence="1">
    <location>
        <begin position="35"/>
        <end position="93"/>
    </location>
</feature>
<reference evidence="2 3" key="1">
    <citation type="submission" date="2021-09" db="EMBL/GenBank/DDBJ databases">
        <title>Lysobacter sp. 13A isolated from the river sediment.</title>
        <authorList>
            <person name="Liu H."/>
            <person name="Li S."/>
            <person name="Mao S."/>
        </authorList>
    </citation>
    <scope>NUCLEOTIDE SEQUENCE [LARGE SCALE GENOMIC DNA]</scope>
    <source>
        <strain evidence="2 3">13A</strain>
    </source>
</reference>
<gene>
    <name evidence="2" type="ORF">K6753_02570</name>
</gene>
<proteinExistence type="predicted"/>
<sequence length="152" mass="16124">MSLPWTAEQCEWLRAMGHAVFMAGAPRVSLADEAHDEAPMHAPPALRSEPPAVAGPAPAGIRPAVEAKRPPLQPPIVPTQEARAAPSPVTAPSAGLRTLHRALLRAAGQRTARAAEAVLQELGVDTAAVQGDAVAKRALWVRLRARRRQGRQ</sequence>
<dbReference type="EMBL" id="JAINZW010000001">
    <property type="protein sequence ID" value="MBZ4038421.1"/>
    <property type="molecule type" value="Genomic_DNA"/>
</dbReference>
<feature type="compositionally biased region" description="Low complexity" evidence="1">
    <location>
        <begin position="50"/>
        <end position="64"/>
    </location>
</feature>
<accession>A0ABS7T3H5</accession>